<comment type="caution">
    <text evidence="1">The sequence shown here is derived from an EMBL/GenBank/DDBJ whole genome shotgun (WGS) entry which is preliminary data.</text>
</comment>
<proteinExistence type="predicted"/>
<protein>
    <submittedName>
        <fullName evidence="1">Uncharacterized protein</fullName>
    </submittedName>
</protein>
<gene>
    <name evidence="1" type="ORF">O181_034097</name>
</gene>
<organism evidence="1 2">
    <name type="scientific">Austropuccinia psidii MF-1</name>
    <dbReference type="NCBI Taxonomy" id="1389203"/>
    <lineage>
        <taxon>Eukaryota</taxon>
        <taxon>Fungi</taxon>
        <taxon>Dikarya</taxon>
        <taxon>Basidiomycota</taxon>
        <taxon>Pucciniomycotina</taxon>
        <taxon>Pucciniomycetes</taxon>
        <taxon>Pucciniales</taxon>
        <taxon>Sphaerophragmiaceae</taxon>
        <taxon>Austropuccinia</taxon>
    </lineage>
</organism>
<keyword evidence="2" id="KW-1185">Reference proteome</keyword>
<dbReference type="Proteomes" id="UP000765509">
    <property type="component" value="Unassembled WGS sequence"/>
</dbReference>
<dbReference type="AlphaFoldDB" id="A0A9Q3H7S0"/>
<reference evidence="1" key="1">
    <citation type="submission" date="2021-03" db="EMBL/GenBank/DDBJ databases">
        <title>Draft genome sequence of rust myrtle Austropuccinia psidii MF-1, a brazilian biotype.</title>
        <authorList>
            <person name="Quecine M.C."/>
            <person name="Pachon D.M.R."/>
            <person name="Bonatelli M.L."/>
            <person name="Correr F.H."/>
            <person name="Franceschini L.M."/>
            <person name="Leite T.F."/>
            <person name="Margarido G.R.A."/>
            <person name="Almeida C.A."/>
            <person name="Ferrarezi J.A."/>
            <person name="Labate C.A."/>
        </authorList>
    </citation>
    <scope>NUCLEOTIDE SEQUENCE</scope>
    <source>
        <strain evidence="1">MF-1</strain>
    </source>
</reference>
<evidence type="ECO:0000313" key="2">
    <source>
        <dbReference type="Proteomes" id="UP000765509"/>
    </source>
</evidence>
<name>A0A9Q3H7S0_9BASI</name>
<evidence type="ECO:0000313" key="1">
    <source>
        <dbReference type="EMBL" id="MBW0494382.1"/>
    </source>
</evidence>
<accession>A0A9Q3H7S0</accession>
<sequence>MHVQLNNHSSYHHPIITRITPPDLETRTQTKHLLPQLKGLDNKLFLYTLQQNLPKETATMNSIEITTQQILTAITSAYNNQPHEIQGLVE</sequence>
<dbReference type="EMBL" id="AVOT02012548">
    <property type="protein sequence ID" value="MBW0494382.1"/>
    <property type="molecule type" value="Genomic_DNA"/>
</dbReference>